<evidence type="ECO:0000313" key="2">
    <source>
        <dbReference type="EMBL" id="KAJ8302479.1"/>
    </source>
</evidence>
<protein>
    <submittedName>
        <fullName evidence="2">Uncharacterized protein</fullName>
    </submittedName>
</protein>
<name>A0ABQ9EAW1_TEGGR</name>
<keyword evidence="1" id="KW-1133">Transmembrane helix</keyword>
<organism evidence="2 3">
    <name type="scientific">Tegillarca granosa</name>
    <name type="common">Malaysian cockle</name>
    <name type="synonym">Anadara granosa</name>
    <dbReference type="NCBI Taxonomy" id="220873"/>
    <lineage>
        <taxon>Eukaryota</taxon>
        <taxon>Metazoa</taxon>
        <taxon>Spiralia</taxon>
        <taxon>Lophotrochozoa</taxon>
        <taxon>Mollusca</taxon>
        <taxon>Bivalvia</taxon>
        <taxon>Autobranchia</taxon>
        <taxon>Pteriomorphia</taxon>
        <taxon>Arcoida</taxon>
        <taxon>Arcoidea</taxon>
        <taxon>Arcidae</taxon>
        <taxon>Tegillarca</taxon>
    </lineage>
</organism>
<sequence>MYSRHTCMSCVKQKIFMGHSIKFMILVSVSKYYILFHNINCVFVKESNKYHFSSVSVAQMSALIFKRMLLDLNKNT</sequence>
<dbReference type="Proteomes" id="UP001217089">
    <property type="component" value="Unassembled WGS sequence"/>
</dbReference>
<evidence type="ECO:0000256" key="1">
    <source>
        <dbReference type="SAM" id="Phobius"/>
    </source>
</evidence>
<proteinExistence type="predicted"/>
<evidence type="ECO:0000313" key="3">
    <source>
        <dbReference type="Proteomes" id="UP001217089"/>
    </source>
</evidence>
<keyword evidence="1" id="KW-0472">Membrane</keyword>
<dbReference type="EMBL" id="JARBDR010000917">
    <property type="protein sequence ID" value="KAJ8302479.1"/>
    <property type="molecule type" value="Genomic_DNA"/>
</dbReference>
<comment type="caution">
    <text evidence="2">The sequence shown here is derived from an EMBL/GenBank/DDBJ whole genome shotgun (WGS) entry which is preliminary data.</text>
</comment>
<keyword evidence="3" id="KW-1185">Reference proteome</keyword>
<keyword evidence="1" id="KW-0812">Transmembrane</keyword>
<accession>A0ABQ9EAW1</accession>
<feature type="transmembrane region" description="Helical" evidence="1">
    <location>
        <begin position="21"/>
        <end position="39"/>
    </location>
</feature>
<reference evidence="2 3" key="1">
    <citation type="submission" date="2022-12" db="EMBL/GenBank/DDBJ databases">
        <title>Chromosome-level genome of Tegillarca granosa.</title>
        <authorList>
            <person name="Kim J."/>
        </authorList>
    </citation>
    <scope>NUCLEOTIDE SEQUENCE [LARGE SCALE GENOMIC DNA]</scope>
    <source>
        <strain evidence="2">Teg-2019</strain>
        <tissue evidence="2">Adductor muscle</tissue>
    </source>
</reference>
<gene>
    <name evidence="2" type="ORF">KUTeg_018875</name>
</gene>